<dbReference type="Proteomes" id="UP000464674">
    <property type="component" value="Chromosome"/>
</dbReference>
<sequence length="72" mass="8315">MGEAMRNEPALAQLLTAREVADRLRITTRTLYRKLERGGFPKPVRLGPQCVRWDEGDVRAWVDKMRVSESVM</sequence>
<gene>
    <name evidence="1" type="ORF">FMA36_00055</name>
</gene>
<organism evidence="1 2">
    <name type="scientific">Komagataeibacter xylinus</name>
    <name type="common">Gluconacetobacter xylinus</name>
    <dbReference type="NCBI Taxonomy" id="28448"/>
    <lineage>
        <taxon>Bacteria</taxon>
        <taxon>Pseudomonadati</taxon>
        <taxon>Pseudomonadota</taxon>
        <taxon>Alphaproteobacteria</taxon>
        <taxon>Acetobacterales</taxon>
        <taxon>Acetobacteraceae</taxon>
        <taxon>Komagataeibacter</taxon>
    </lineage>
</organism>
<protein>
    <submittedName>
        <fullName evidence="1">AlpA family phage regulatory protein</fullName>
    </submittedName>
</protein>
<proteinExistence type="predicted"/>
<dbReference type="Gene3D" id="1.10.238.160">
    <property type="match status" value="1"/>
</dbReference>
<dbReference type="AlphaFoldDB" id="A0A857FKT6"/>
<evidence type="ECO:0000313" key="1">
    <source>
        <dbReference type="EMBL" id="QHC34119.1"/>
    </source>
</evidence>
<dbReference type="EMBL" id="CP041348">
    <property type="protein sequence ID" value="QHC34119.1"/>
    <property type="molecule type" value="Genomic_DNA"/>
</dbReference>
<evidence type="ECO:0000313" key="2">
    <source>
        <dbReference type="Proteomes" id="UP000464674"/>
    </source>
</evidence>
<name>A0A857FKT6_KOMXY</name>
<dbReference type="InterPro" id="IPR009061">
    <property type="entry name" value="DNA-bd_dom_put_sf"/>
</dbReference>
<dbReference type="Pfam" id="PF05930">
    <property type="entry name" value="Phage_AlpA"/>
    <property type="match status" value="1"/>
</dbReference>
<reference evidence="1 2" key="1">
    <citation type="journal article" date="2020" name="Carbohydr. Polym.">
        <title>Characterization and optimization of production of bacterial cellulose from strain CGMCC 17276 based on whole-genome analysis.</title>
        <authorList>
            <person name="Lu T."/>
            <person name="Gao H."/>
            <person name="Liao B."/>
            <person name="Wu J."/>
            <person name="Zhang W."/>
            <person name="Huang J."/>
            <person name="Liu M."/>
            <person name="Huang J."/>
            <person name="Chang Z."/>
            <person name="Jin M."/>
            <person name="Yi Z."/>
            <person name="Jiang D."/>
        </authorList>
    </citation>
    <scope>NUCLEOTIDE SEQUENCE [LARGE SCALE GENOMIC DNA]</scope>
    <source>
        <strain evidence="1 2">CGMCC 17276</strain>
    </source>
</reference>
<dbReference type="RefSeq" id="WP_159259964.1">
    <property type="nucleotide sequence ID" value="NZ_CP041348.1"/>
</dbReference>
<dbReference type="OrthoDB" id="1525365at2"/>
<dbReference type="SUPFAM" id="SSF46955">
    <property type="entry name" value="Putative DNA-binding domain"/>
    <property type="match status" value="1"/>
</dbReference>
<accession>A0A857FKT6</accession>
<dbReference type="InterPro" id="IPR010260">
    <property type="entry name" value="AlpA"/>
</dbReference>